<keyword evidence="3" id="KW-0732">Signal</keyword>
<name>A0A315ED03_9BURK</name>
<evidence type="ECO:0000256" key="2">
    <source>
        <dbReference type="ARBA" id="ARBA00010742"/>
    </source>
</evidence>
<dbReference type="Gene3D" id="3.40.190.10">
    <property type="entry name" value="Periplasmic binding protein-like II"/>
    <property type="match status" value="2"/>
</dbReference>
<evidence type="ECO:0000259" key="4">
    <source>
        <dbReference type="Pfam" id="PF09084"/>
    </source>
</evidence>
<dbReference type="GO" id="GO:0042918">
    <property type="term" value="P:alkanesulfonate transmembrane transport"/>
    <property type="evidence" value="ECO:0007669"/>
    <property type="project" value="TreeGrafter"/>
</dbReference>
<organism evidence="5 6">
    <name type="scientific">Limnohabitans parvus II-B4</name>
    <dbReference type="NCBI Taxonomy" id="1293052"/>
    <lineage>
        <taxon>Bacteria</taxon>
        <taxon>Pseudomonadati</taxon>
        <taxon>Pseudomonadota</taxon>
        <taxon>Betaproteobacteria</taxon>
        <taxon>Burkholderiales</taxon>
        <taxon>Comamonadaceae</taxon>
        <taxon>Limnohabitans</taxon>
    </lineage>
</organism>
<feature type="domain" description="SsuA/THI5-like" evidence="4">
    <location>
        <begin position="37"/>
        <end position="249"/>
    </location>
</feature>
<dbReference type="SUPFAM" id="SSF53850">
    <property type="entry name" value="Periplasmic binding protein-like II"/>
    <property type="match status" value="1"/>
</dbReference>
<protein>
    <recommendedName>
        <fullName evidence="4">SsuA/THI5-like domain-containing protein</fullName>
    </recommendedName>
</protein>
<comment type="similarity">
    <text evidence="2">Belongs to the bacterial solute-binding protein SsuA/TauA family.</text>
</comment>
<dbReference type="PANTHER" id="PTHR30024:SF47">
    <property type="entry name" value="TAURINE-BINDING PERIPLASMIC PROTEIN"/>
    <property type="match status" value="1"/>
</dbReference>
<dbReference type="EMBL" id="NESN01000001">
    <property type="protein sequence ID" value="PUE55876.1"/>
    <property type="molecule type" value="Genomic_DNA"/>
</dbReference>
<evidence type="ECO:0000313" key="6">
    <source>
        <dbReference type="Proteomes" id="UP000250790"/>
    </source>
</evidence>
<dbReference type="AlphaFoldDB" id="A0A315ED03"/>
<evidence type="ECO:0000313" key="5">
    <source>
        <dbReference type="EMBL" id="PUE55876.1"/>
    </source>
</evidence>
<dbReference type="Pfam" id="PF09084">
    <property type="entry name" value="NMT1"/>
    <property type="match status" value="1"/>
</dbReference>
<evidence type="ECO:0000256" key="3">
    <source>
        <dbReference type="ARBA" id="ARBA00022729"/>
    </source>
</evidence>
<keyword evidence="6" id="KW-1185">Reference proteome</keyword>
<comment type="caution">
    <text evidence="5">The sequence shown here is derived from an EMBL/GenBank/DDBJ whole genome shotgun (WGS) entry which is preliminary data.</text>
</comment>
<dbReference type="InterPro" id="IPR015168">
    <property type="entry name" value="SsuA/THI5"/>
</dbReference>
<dbReference type="PANTHER" id="PTHR30024">
    <property type="entry name" value="ALIPHATIC SULFONATES-BINDING PROTEIN-RELATED"/>
    <property type="match status" value="1"/>
</dbReference>
<comment type="subcellular location">
    <subcellularLocation>
        <location evidence="1">Periplasm</location>
    </subcellularLocation>
</comment>
<sequence>MAAMAAVVKPSVPLAAVDPLRGAPRVTIALAARQSLYHLPLTLAEHLGYFRQAGISVEWLAHESGAKALGSVLQGQADVVAGAFEHLFGLQHKGLNYQAFVQMGRTPQVSLGVASRLDLRSVMGLKGARLGITSLDSSTHWMACQWLLQNGLLPEDVVFVEVGSSAAVVDALRNGTIDALCNPDPVMHWLEQKNEIRVMGEARTLMSTRKLMGGQVPGACLLARTDFLQRQSDVAQALTDAVVHALKWLQTAGLTDILKTVPAQHWLGDRATYLGAFAKLRESYALDGLIAGDAVLNAWRAHTRLPNSLSSARLPLERTYTNTFAAKSKSRFAA</sequence>
<gene>
    <name evidence="5" type="ORF">B9Z37_02275</name>
</gene>
<proteinExistence type="inferred from homology"/>
<dbReference type="GO" id="GO:0042597">
    <property type="term" value="C:periplasmic space"/>
    <property type="evidence" value="ECO:0007669"/>
    <property type="project" value="UniProtKB-SubCell"/>
</dbReference>
<evidence type="ECO:0000256" key="1">
    <source>
        <dbReference type="ARBA" id="ARBA00004418"/>
    </source>
</evidence>
<dbReference type="Proteomes" id="UP000250790">
    <property type="component" value="Unassembled WGS sequence"/>
</dbReference>
<accession>A0A315ED03</accession>
<reference evidence="5 6" key="1">
    <citation type="submission" date="2017-04" db="EMBL/GenBank/DDBJ databases">
        <title>Unexpected and diverse lifestyles within the genus Limnohabitans.</title>
        <authorList>
            <person name="Kasalicky V."/>
            <person name="Mehrshad M."/>
            <person name="Andrei S.-A."/>
            <person name="Salcher M."/>
            <person name="Kratochvilova H."/>
            <person name="Simek K."/>
            <person name="Ghai R."/>
        </authorList>
    </citation>
    <scope>NUCLEOTIDE SEQUENCE [LARGE SCALE GENOMIC DNA]</scope>
    <source>
        <strain evidence="5 6">II-B4</strain>
    </source>
</reference>